<dbReference type="AlphaFoldDB" id="A0A699WT71"/>
<protein>
    <submittedName>
        <fullName evidence="1">Uncharacterized protein</fullName>
    </submittedName>
</protein>
<evidence type="ECO:0000313" key="1">
    <source>
        <dbReference type="EMBL" id="GFD50942.1"/>
    </source>
</evidence>
<name>A0A699WT71_TANCI</name>
<reference evidence="1" key="1">
    <citation type="journal article" date="2019" name="Sci. Rep.">
        <title>Draft genome of Tanacetum cinerariifolium, the natural source of mosquito coil.</title>
        <authorList>
            <person name="Yamashiro T."/>
            <person name="Shiraishi A."/>
            <person name="Satake H."/>
            <person name="Nakayama K."/>
        </authorList>
    </citation>
    <scope>NUCLEOTIDE SEQUENCE</scope>
</reference>
<organism evidence="1">
    <name type="scientific">Tanacetum cinerariifolium</name>
    <name type="common">Dalmatian daisy</name>
    <name type="synonym">Chrysanthemum cinerariifolium</name>
    <dbReference type="NCBI Taxonomy" id="118510"/>
    <lineage>
        <taxon>Eukaryota</taxon>
        <taxon>Viridiplantae</taxon>
        <taxon>Streptophyta</taxon>
        <taxon>Embryophyta</taxon>
        <taxon>Tracheophyta</taxon>
        <taxon>Spermatophyta</taxon>
        <taxon>Magnoliopsida</taxon>
        <taxon>eudicotyledons</taxon>
        <taxon>Gunneridae</taxon>
        <taxon>Pentapetalae</taxon>
        <taxon>asterids</taxon>
        <taxon>campanulids</taxon>
        <taxon>Asterales</taxon>
        <taxon>Asteraceae</taxon>
        <taxon>Asteroideae</taxon>
        <taxon>Anthemideae</taxon>
        <taxon>Anthemidinae</taxon>
        <taxon>Tanacetum</taxon>
    </lineage>
</organism>
<feature type="non-terminal residue" evidence="1">
    <location>
        <position position="1"/>
    </location>
</feature>
<dbReference type="EMBL" id="BKCJ011763722">
    <property type="protein sequence ID" value="GFD50942.1"/>
    <property type="molecule type" value="Genomic_DNA"/>
</dbReference>
<proteinExistence type="predicted"/>
<accession>A0A699WT71</accession>
<sequence>RGAYRPGQSCVGARRCLDRPQSALGRTFAASRAITGSVPGKHSVPVCGGHDRRPETEPGYMAVAADDPGYPVVHPV</sequence>
<gene>
    <name evidence="1" type="ORF">Tci_922911</name>
</gene>
<comment type="caution">
    <text evidence="1">The sequence shown here is derived from an EMBL/GenBank/DDBJ whole genome shotgun (WGS) entry which is preliminary data.</text>
</comment>